<keyword evidence="2" id="KW-1133">Transmembrane helix</keyword>
<dbReference type="AlphaFoldDB" id="A0A6H5INE5"/>
<feature type="region of interest" description="Disordered" evidence="1">
    <location>
        <begin position="24"/>
        <end position="140"/>
    </location>
</feature>
<feature type="compositionally biased region" description="Basic residues" evidence="1">
    <location>
        <begin position="60"/>
        <end position="69"/>
    </location>
</feature>
<keyword evidence="2" id="KW-0472">Membrane</keyword>
<gene>
    <name evidence="3" type="ORF">TBRA_LOCUS10080</name>
</gene>
<dbReference type="EMBL" id="CADCXV010000901">
    <property type="protein sequence ID" value="CAB0038293.1"/>
    <property type="molecule type" value="Genomic_DNA"/>
</dbReference>
<evidence type="ECO:0000256" key="1">
    <source>
        <dbReference type="SAM" id="MobiDB-lite"/>
    </source>
</evidence>
<name>A0A6H5INE5_9HYME</name>
<dbReference type="OrthoDB" id="6610237at2759"/>
<feature type="compositionally biased region" description="Basic and acidic residues" evidence="1">
    <location>
        <begin position="24"/>
        <end position="36"/>
    </location>
</feature>
<feature type="compositionally biased region" description="Basic residues" evidence="1">
    <location>
        <begin position="99"/>
        <end position="111"/>
    </location>
</feature>
<organism evidence="3 4">
    <name type="scientific">Trichogramma brassicae</name>
    <dbReference type="NCBI Taxonomy" id="86971"/>
    <lineage>
        <taxon>Eukaryota</taxon>
        <taxon>Metazoa</taxon>
        <taxon>Ecdysozoa</taxon>
        <taxon>Arthropoda</taxon>
        <taxon>Hexapoda</taxon>
        <taxon>Insecta</taxon>
        <taxon>Pterygota</taxon>
        <taxon>Neoptera</taxon>
        <taxon>Endopterygota</taxon>
        <taxon>Hymenoptera</taxon>
        <taxon>Apocrita</taxon>
        <taxon>Proctotrupomorpha</taxon>
        <taxon>Chalcidoidea</taxon>
        <taxon>Trichogrammatidae</taxon>
        <taxon>Trichogramma</taxon>
    </lineage>
</organism>
<sequence>MFPCVLSLRSVERRRGKRHERIRADDGQRVESDLRASHARRLLRRRPGGRSATGQSPWSRRGHRQRQRAKQPEQQLHPGAIGLGRRRRRWWRPGPSRRGPQRRLHPHRHPRAHEERGAARAQAHPRRARRADESHRQSGPHTLDLVQGHQQLRHTGQALPHARGQLALPARRHVDQQGQRHSSFVSIIIIIIFDAFECTRDIRAKIVCILIVINAGSSIDLFPGETGRVRLEIDVPIHAAESQSGIVTLQVKSVEPTEKSAQVFVKLEGKSNYDIYKPLIYYYFNNNCAGRTTGDRCLKSFWSVDVTIQDLNSGLKSVESIPKGIYPRTPYVSGTRGPVHFYYTSNCCNRAFELSAVDTTGNKVIRIIDVNAWYNLMEGEVAAICVGVVLIIVLVALAVVTGLYCAHKRKSHNFSADYGYRTGGGSSRQQTSASPPRE</sequence>
<evidence type="ECO:0000256" key="2">
    <source>
        <dbReference type="SAM" id="Phobius"/>
    </source>
</evidence>
<keyword evidence="2" id="KW-0812">Transmembrane</keyword>
<protein>
    <submittedName>
        <fullName evidence="3">Uncharacterized protein</fullName>
    </submittedName>
</protein>
<keyword evidence="4" id="KW-1185">Reference proteome</keyword>
<feature type="transmembrane region" description="Helical" evidence="2">
    <location>
        <begin position="381"/>
        <end position="406"/>
    </location>
</feature>
<reference evidence="3 4" key="1">
    <citation type="submission" date="2020-02" db="EMBL/GenBank/DDBJ databases">
        <authorList>
            <person name="Ferguson B K."/>
        </authorList>
    </citation>
    <scope>NUCLEOTIDE SEQUENCE [LARGE SCALE GENOMIC DNA]</scope>
</reference>
<evidence type="ECO:0000313" key="4">
    <source>
        <dbReference type="Proteomes" id="UP000479190"/>
    </source>
</evidence>
<dbReference type="Proteomes" id="UP000479190">
    <property type="component" value="Unassembled WGS sequence"/>
</dbReference>
<accession>A0A6H5INE5</accession>
<proteinExistence type="predicted"/>
<feature type="compositionally biased region" description="Basic residues" evidence="1">
    <location>
        <begin position="37"/>
        <end position="48"/>
    </location>
</feature>
<evidence type="ECO:0000313" key="3">
    <source>
        <dbReference type="EMBL" id="CAB0038293.1"/>
    </source>
</evidence>